<sequence length="193" mass="21064">MASILKENNLAAPVAAPIAKLQAVASKSDAEHVREFTGGAGQPIPNKPVPMDETEVDFITKMVLDEVMELLATVYSPEVAKKKMCDMIGASKDIPKENYDHLETPRLQSLHQAAAQADALVDVYYYMQNAACKKGMNMSAIFEMVHAANMAKRDPATGQFIKRADGKIIKPAGWKSPDVEGEVIRQDVEGSFN</sequence>
<dbReference type="OrthoDB" id="188952at2759"/>
<dbReference type="EMBL" id="BRXW01000305">
    <property type="protein sequence ID" value="GMI17796.1"/>
    <property type="molecule type" value="Genomic_DNA"/>
</dbReference>
<keyword evidence="2" id="KW-1185">Reference proteome</keyword>
<evidence type="ECO:0000313" key="1">
    <source>
        <dbReference type="EMBL" id="GMI17796.1"/>
    </source>
</evidence>
<dbReference type="InterPro" id="IPR023292">
    <property type="entry name" value="NTP_PyroPHydrolase-like_dom_sf"/>
</dbReference>
<name>A0A9W7L0I7_9STRA</name>
<dbReference type="InterPro" id="IPR021130">
    <property type="entry name" value="PRib-ATP_PPHydrolase-like"/>
</dbReference>
<evidence type="ECO:0000313" key="2">
    <source>
        <dbReference type="Proteomes" id="UP001165122"/>
    </source>
</evidence>
<dbReference type="Pfam" id="PF01503">
    <property type="entry name" value="PRA-PH"/>
    <property type="match status" value="1"/>
</dbReference>
<gene>
    <name evidence="1" type="ORF">TrLO_g3292</name>
</gene>
<accession>A0A9W7L0I7</accession>
<protein>
    <submittedName>
        <fullName evidence="1">Uncharacterized protein</fullName>
    </submittedName>
</protein>
<comment type="caution">
    <text evidence="1">The sequence shown here is derived from an EMBL/GenBank/DDBJ whole genome shotgun (WGS) entry which is preliminary data.</text>
</comment>
<organism evidence="1 2">
    <name type="scientific">Triparma laevis f. longispina</name>
    <dbReference type="NCBI Taxonomy" id="1714387"/>
    <lineage>
        <taxon>Eukaryota</taxon>
        <taxon>Sar</taxon>
        <taxon>Stramenopiles</taxon>
        <taxon>Ochrophyta</taxon>
        <taxon>Bolidophyceae</taxon>
        <taxon>Parmales</taxon>
        <taxon>Triparmaceae</taxon>
        <taxon>Triparma</taxon>
    </lineage>
</organism>
<dbReference type="Proteomes" id="UP001165122">
    <property type="component" value="Unassembled WGS sequence"/>
</dbReference>
<dbReference type="AlphaFoldDB" id="A0A9W7L0I7"/>
<reference evidence="2" key="1">
    <citation type="journal article" date="2023" name="Commun. Biol.">
        <title>Genome analysis of Parmales, the sister group of diatoms, reveals the evolutionary specialization of diatoms from phago-mixotrophs to photoautotrophs.</title>
        <authorList>
            <person name="Ban H."/>
            <person name="Sato S."/>
            <person name="Yoshikawa S."/>
            <person name="Yamada K."/>
            <person name="Nakamura Y."/>
            <person name="Ichinomiya M."/>
            <person name="Sato N."/>
            <person name="Blanc-Mathieu R."/>
            <person name="Endo H."/>
            <person name="Kuwata A."/>
            <person name="Ogata H."/>
        </authorList>
    </citation>
    <scope>NUCLEOTIDE SEQUENCE [LARGE SCALE GENOMIC DNA]</scope>
    <source>
        <strain evidence="2">NIES 3700</strain>
    </source>
</reference>
<proteinExistence type="predicted"/>
<dbReference type="Gene3D" id="1.10.3420.10">
    <property type="entry name" value="putative ntp pyrophosphohydrolase like domain"/>
    <property type="match status" value="1"/>
</dbReference>